<dbReference type="Gene3D" id="3.40.50.720">
    <property type="entry name" value="NAD(P)-binding Rossmann-like Domain"/>
    <property type="match status" value="1"/>
</dbReference>
<dbReference type="CDD" id="cd08946">
    <property type="entry name" value="SDR_e"/>
    <property type="match status" value="1"/>
</dbReference>
<evidence type="ECO:0000313" key="3">
    <source>
        <dbReference type="Proteomes" id="UP000183810"/>
    </source>
</evidence>
<feature type="domain" description="NAD-dependent epimerase/dehydratase" evidence="1">
    <location>
        <begin position="4"/>
        <end position="173"/>
    </location>
</feature>
<name>A0A1J0VYX7_9NOCA</name>
<dbReference type="PANTHER" id="PTHR43245">
    <property type="entry name" value="BIFUNCTIONAL POLYMYXIN RESISTANCE PROTEIN ARNA"/>
    <property type="match status" value="1"/>
</dbReference>
<dbReference type="AlphaFoldDB" id="A0A1J0VYX7"/>
<reference evidence="2" key="1">
    <citation type="submission" date="2016-11" db="EMBL/GenBank/DDBJ databases">
        <authorList>
            <person name="Jaros S."/>
            <person name="Januszkiewicz K."/>
            <person name="Wedrychowicz H."/>
        </authorList>
    </citation>
    <scope>NUCLEOTIDE SEQUENCE [LARGE SCALE GENOMIC DNA]</scope>
    <source>
        <strain evidence="2">Y48</strain>
    </source>
</reference>
<dbReference type="InterPro" id="IPR050177">
    <property type="entry name" value="Lipid_A_modif_metabolic_enz"/>
</dbReference>
<sequence length="307" mass="33540">MAHVLVTGALGTLGRATTAQLIRDGHKVTSLDNRPAPDAWAPHHVVADIRDPQQYRTTLADCEALVHLASLHGRDHMARFGFNDFWSVNVDGTLALYRALKESAVSQVVLASSMAVYGPIPSAPRSAWEIRDESMSTTSYDAYSLTKLTSESIAEYTLADAGILTTVLRLGHFTPAGLLHHGFRLLFGGLDIRDAAAAVAAALSRPPVGTNRHLNIHAASPLPNRIDTLRDAPTAVLEELFPQFMSTLAERGEDPVAHLWGRSAWPIVHAANEIGYAPAYDFDRFASDFLRGDLSGYRWLELPRWGI</sequence>
<organism evidence="2 3">
    <name type="scientific">Nocardia mangyaensis</name>
    <dbReference type="NCBI Taxonomy" id="2213200"/>
    <lineage>
        <taxon>Bacteria</taxon>
        <taxon>Bacillati</taxon>
        <taxon>Actinomycetota</taxon>
        <taxon>Actinomycetes</taxon>
        <taxon>Mycobacteriales</taxon>
        <taxon>Nocardiaceae</taxon>
        <taxon>Nocardia</taxon>
    </lineage>
</organism>
<gene>
    <name evidence="2" type="ORF">BOX37_28045</name>
</gene>
<dbReference type="InterPro" id="IPR036291">
    <property type="entry name" value="NAD(P)-bd_dom_sf"/>
</dbReference>
<accession>A0A1J0VYX7</accession>
<dbReference type="EMBL" id="CP018082">
    <property type="protein sequence ID" value="APE37143.1"/>
    <property type="molecule type" value="Genomic_DNA"/>
</dbReference>
<dbReference type="InterPro" id="IPR001509">
    <property type="entry name" value="Epimerase_deHydtase"/>
</dbReference>
<dbReference type="Proteomes" id="UP000183810">
    <property type="component" value="Chromosome"/>
</dbReference>
<evidence type="ECO:0000313" key="2">
    <source>
        <dbReference type="EMBL" id="APE37143.1"/>
    </source>
</evidence>
<evidence type="ECO:0000259" key="1">
    <source>
        <dbReference type="Pfam" id="PF01370"/>
    </source>
</evidence>
<dbReference type="KEGG" id="nsl:BOX37_28045"/>
<dbReference type="Pfam" id="PF01370">
    <property type="entry name" value="Epimerase"/>
    <property type="match status" value="1"/>
</dbReference>
<protein>
    <recommendedName>
        <fullName evidence="1">NAD-dependent epimerase/dehydratase domain-containing protein</fullName>
    </recommendedName>
</protein>
<proteinExistence type="predicted"/>
<keyword evidence="3" id="KW-1185">Reference proteome</keyword>
<dbReference type="SUPFAM" id="SSF51735">
    <property type="entry name" value="NAD(P)-binding Rossmann-fold domains"/>
    <property type="match status" value="1"/>
</dbReference>
<dbReference type="OrthoDB" id="9785845at2"/>
<dbReference type="RefSeq" id="WP_071930313.1">
    <property type="nucleotide sequence ID" value="NZ_CP018082.1"/>
</dbReference>